<feature type="transmembrane region" description="Helical" evidence="1">
    <location>
        <begin position="47"/>
        <end position="63"/>
    </location>
</feature>
<evidence type="ECO:0000256" key="1">
    <source>
        <dbReference type="SAM" id="Phobius"/>
    </source>
</evidence>
<feature type="transmembrane region" description="Helical" evidence="1">
    <location>
        <begin position="24"/>
        <end position="41"/>
    </location>
</feature>
<protein>
    <recommendedName>
        <fullName evidence="4">Transmembrane protein</fullName>
    </recommendedName>
</protein>
<proteinExistence type="predicted"/>
<dbReference type="EMBL" id="LODU01000022">
    <property type="protein sequence ID" value="POH33197.1"/>
    <property type="molecule type" value="Genomic_DNA"/>
</dbReference>
<gene>
    <name evidence="2" type="ORF">ATY31_11090</name>
</gene>
<dbReference type="AlphaFoldDB" id="A0A2S3YQ70"/>
<evidence type="ECO:0008006" key="4">
    <source>
        <dbReference type="Google" id="ProtNLM"/>
    </source>
</evidence>
<dbReference type="Proteomes" id="UP000237511">
    <property type="component" value="Unassembled WGS sequence"/>
</dbReference>
<comment type="caution">
    <text evidence="2">The sequence shown here is derived from an EMBL/GenBank/DDBJ whole genome shotgun (WGS) entry which is preliminary data.</text>
</comment>
<accession>A0A2S3YQ70</accession>
<evidence type="ECO:0000313" key="2">
    <source>
        <dbReference type="EMBL" id="POH33197.1"/>
    </source>
</evidence>
<reference evidence="2 3" key="1">
    <citation type="journal article" date="2014" name="Syst. Appl. Microbiol.">
        <title>Microsymbionts of Phaseolus vulgaris in acid and alkaline soils of Mexico.</title>
        <authorList>
            <person name="Verastegui-Valdes M.M."/>
            <person name="Zhang Y.J."/>
            <person name="Rivera-Orduna F.N."/>
            <person name="Cheng H.P."/>
            <person name="Sui X.H."/>
            <person name="Wang E.T."/>
        </authorList>
    </citation>
    <scope>NUCLEOTIDE SEQUENCE [LARGE SCALE GENOMIC DNA]</scope>
    <source>
        <strain evidence="2 3">FG01</strain>
    </source>
</reference>
<keyword evidence="1" id="KW-0812">Transmembrane</keyword>
<organism evidence="2 3">
    <name type="scientific">Sinorhizobium americanum</name>
    <dbReference type="NCBI Taxonomy" id="194963"/>
    <lineage>
        <taxon>Bacteria</taxon>
        <taxon>Pseudomonadati</taxon>
        <taxon>Pseudomonadota</taxon>
        <taxon>Alphaproteobacteria</taxon>
        <taxon>Hyphomicrobiales</taxon>
        <taxon>Rhizobiaceae</taxon>
        <taxon>Sinorhizobium/Ensifer group</taxon>
        <taxon>Sinorhizobium</taxon>
    </lineage>
</organism>
<sequence length="82" mass="9257">MRLASIEPSLGGVMRRFISINRQRILTGLACSAVFILAWAFGATSHVLGAIAWSTIFLMYFEVTRWWKVSKGFPPNHLFQPS</sequence>
<keyword evidence="1" id="KW-1133">Transmembrane helix</keyword>
<keyword evidence="1" id="KW-0472">Membrane</keyword>
<evidence type="ECO:0000313" key="3">
    <source>
        <dbReference type="Proteomes" id="UP000237511"/>
    </source>
</evidence>
<name>A0A2S3YQ70_9HYPH</name>